<dbReference type="AlphaFoldDB" id="A0A9N8EIM2"/>
<dbReference type="SUPFAM" id="SSF53474">
    <property type="entry name" value="alpha/beta-Hydrolases"/>
    <property type="match status" value="1"/>
</dbReference>
<feature type="domain" description="AB hydrolase-1" evidence="3">
    <location>
        <begin position="113"/>
        <end position="222"/>
    </location>
</feature>
<dbReference type="Proteomes" id="UP001153069">
    <property type="component" value="Unassembled WGS sequence"/>
</dbReference>
<dbReference type="OrthoDB" id="408373at2759"/>
<dbReference type="InterPro" id="IPR029058">
    <property type="entry name" value="AB_hydrolase_fold"/>
</dbReference>
<proteinExistence type="predicted"/>
<dbReference type="GO" id="GO:0046464">
    <property type="term" value="P:acylglycerol catabolic process"/>
    <property type="evidence" value="ECO:0007669"/>
    <property type="project" value="TreeGrafter"/>
</dbReference>
<dbReference type="PANTHER" id="PTHR43798:SF33">
    <property type="entry name" value="HYDROLASE, PUTATIVE (AFU_ORTHOLOGUE AFUA_2G14860)-RELATED"/>
    <property type="match status" value="1"/>
</dbReference>
<dbReference type="InterPro" id="IPR000639">
    <property type="entry name" value="Epox_hydrolase-like"/>
</dbReference>
<evidence type="ECO:0000259" key="3">
    <source>
        <dbReference type="Pfam" id="PF00561"/>
    </source>
</evidence>
<dbReference type="PRINTS" id="PR00111">
    <property type="entry name" value="ABHYDROLASE"/>
</dbReference>
<feature type="region of interest" description="Disordered" evidence="1">
    <location>
        <begin position="1"/>
        <end position="45"/>
    </location>
</feature>
<comment type="caution">
    <text evidence="4">The sequence shown here is derived from an EMBL/GenBank/DDBJ whole genome shotgun (WGS) entry which is preliminary data.</text>
</comment>
<dbReference type="Gene3D" id="3.40.50.1820">
    <property type="entry name" value="alpha/beta hydrolase"/>
    <property type="match status" value="1"/>
</dbReference>
<dbReference type="PANTHER" id="PTHR43798">
    <property type="entry name" value="MONOACYLGLYCEROL LIPASE"/>
    <property type="match status" value="1"/>
</dbReference>
<keyword evidence="5" id="KW-1185">Reference proteome</keyword>
<sequence length="378" mass="41958">MGIAAFLSMEASLRDSPRTPGEMSSEKDSSDTPSPDPTANEPGDILTVDPIICSVPDPSPMCCGCCVPHAWTTPKETPALVAEHERQGRRIALKDGSSVFVRDETPQDSVKMTVVMVHGVPASSFLYRKFFAPLVAEGYRAIAFDLPGLGLSDKPLDRDYSWPAMAETLHEIMGHEDLAINTKIHMVIHDIGGPISALYAADHPERVESITALDTLLDIASFSPPFPMFFFPIPIIGNIAIASMTPWVLRQFMYLRGVADTEACDHEEAMAWVFLLKRQKGAASFSKIMKSFPSGKSKKQELTNKIQQALGTEQQLPMQVIWAQGEVAIPQSQCEYIREKFHVTGDTQHVPGRHFFQLESAETIVQHIHQFLQERQQQ</sequence>
<feature type="transmembrane region" description="Helical" evidence="2">
    <location>
        <begin position="229"/>
        <end position="249"/>
    </location>
</feature>
<dbReference type="EMBL" id="CAICTM010000992">
    <property type="protein sequence ID" value="CAB9519170.1"/>
    <property type="molecule type" value="Genomic_DNA"/>
</dbReference>
<dbReference type="PRINTS" id="PR00412">
    <property type="entry name" value="EPOXHYDRLASE"/>
</dbReference>
<keyword evidence="2" id="KW-1133">Transmembrane helix</keyword>
<organism evidence="4 5">
    <name type="scientific">Seminavis robusta</name>
    <dbReference type="NCBI Taxonomy" id="568900"/>
    <lineage>
        <taxon>Eukaryota</taxon>
        <taxon>Sar</taxon>
        <taxon>Stramenopiles</taxon>
        <taxon>Ochrophyta</taxon>
        <taxon>Bacillariophyta</taxon>
        <taxon>Bacillariophyceae</taxon>
        <taxon>Bacillariophycidae</taxon>
        <taxon>Naviculales</taxon>
        <taxon>Naviculaceae</taxon>
        <taxon>Seminavis</taxon>
    </lineage>
</organism>
<keyword evidence="2" id="KW-0472">Membrane</keyword>
<dbReference type="Pfam" id="PF00561">
    <property type="entry name" value="Abhydrolase_1"/>
    <property type="match status" value="1"/>
</dbReference>
<evidence type="ECO:0000256" key="2">
    <source>
        <dbReference type="SAM" id="Phobius"/>
    </source>
</evidence>
<dbReference type="InterPro" id="IPR000073">
    <property type="entry name" value="AB_hydrolase_1"/>
</dbReference>
<gene>
    <name evidence="4" type="ORF">SEMRO_994_G229080.1</name>
</gene>
<accession>A0A9N8EIM2</accession>
<evidence type="ECO:0000256" key="1">
    <source>
        <dbReference type="SAM" id="MobiDB-lite"/>
    </source>
</evidence>
<keyword evidence="2" id="KW-0812">Transmembrane</keyword>
<reference evidence="4" key="1">
    <citation type="submission" date="2020-06" db="EMBL/GenBank/DDBJ databases">
        <authorList>
            <consortium name="Plant Systems Biology data submission"/>
        </authorList>
    </citation>
    <scope>NUCLEOTIDE SEQUENCE</scope>
    <source>
        <strain evidence="4">D6</strain>
    </source>
</reference>
<evidence type="ECO:0000313" key="4">
    <source>
        <dbReference type="EMBL" id="CAB9519170.1"/>
    </source>
</evidence>
<protein>
    <submittedName>
        <fullName evidence="4">Haloalkane dehalogenase</fullName>
    </submittedName>
</protein>
<dbReference type="GO" id="GO:0047372">
    <property type="term" value="F:monoacylglycerol lipase activity"/>
    <property type="evidence" value="ECO:0007669"/>
    <property type="project" value="TreeGrafter"/>
</dbReference>
<evidence type="ECO:0000313" key="5">
    <source>
        <dbReference type="Proteomes" id="UP001153069"/>
    </source>
</evidence>
<dbReference type="GO" id="GO:0016020">
    <property type="term" value="C:membrane"/>
    <property type="evidence" value="ECO:0007669"/>
    <property type="project" value="TreeGrafter"/>
</dbReference>
<name>A0A9N8EIM2_9STRA</name>
<dbReference type="InterPro" id="IPR050266">
    <property type="entry name" value="AB_hydrolase_sf"/>
</dbReference>